<keyword evidence="1" id="KW-0175">Coiled coil</keyword>
<gene>
    <name evidence="3" type="ORF">GMORB2_7677</name>
</gene>
<dbReference type="OrthoDB" id="3555317at2759"/>
<name>A0A9P4YW25_9HYPO</name>
<feature type="region of interest" description="Disordered" evidence="2">
    <location>
        <begin position="112"/>
        <end position="148"/>
    </location>
</feature>
<dbReference type="PANTHER" id="PTHR40618:SF1">
    <property type="entry name" value="B-ZIP TRANSCRIPTION FACTOR (EUROFUNG)"/>
    <property type="match status" value="1"/>
</dbReference>
<feature type="coiled-coil region" evidence="1">
    <location>
        <begin position="16"/>
        <end position="43"/>
    </location>
</feature>
<dbReference type="CDD" id="cd14688">
    <property type="entry name" value="bZIP_YAP"/>
    <property type="match status" value="1"/>
</dbReference>
<protein>
    <recommendedName>
        <fullName evidence="5">BZIP domain-containing protein</fullName>
    </recommendedName>
</protein>
<proteinExistence type="predicted"/>
<dbReference type="RefSeq" id="XP_035320736.1">
    <property type="nucleotide sequence ID" value="XM_035469642.1"/>
</dbReference>
<dbReference type="Proteomes" id="UP000749293">
    <property type="component" value="Unassembled WGS sequence"/>
</dbReference>
<evidence type="ECO:0000313" key="3">
    <source>
        <dbReference type="EMBL" id="KAF4122084.1"/>
    </source>
</evidence>
<dbReference type="InterPro" id="IPR046347">
    <property type="entry name" value="bZIP_sf"/>
</dbReference>
<reference evidence="3" key="1">
    <citation type="submission" date="2020-03" db="EMBL/GenBank/DDBJ databases">
        <title>Site-based positive gene gene selection in Geosmithia morbida across the United States reveals a broad range of putative effectors and factors for local host and environmental adapation.</title>
        <authorList>
            <person name="Onufrak A."/>
            <person name="Murdoch R.W."/>
            <person name="Gazis R."/>
            <person name="Huff M."/>
            <person name="Staton M."/>
            <person name="Klingeman W."/>
            <person name="Hadziabdic D."/>
        </authorList>
    </citation>
    <scope>NUCLEOTIDE SEQUENCE</scope>
    <source>
        <strain evidence="3">1262</strain>
    </source>
</reference>
<sequence>MMRRRKQIREAQRAYRNRKDKAITDLEEKVKRLEETCTTMTRDFSSFIDLLHSHGAVSANSELSLRLDELSKKFFSAPSSTAAMQVQAQVQAQPQASTAMGTVFREGDVHSVASSTAGGGGGGVGDKLASHPPRHNRRPTMGTISSASSDNFAAMPQRHSLGIVHSFPSSATDFFPPDPFAYEVITQPTPENASFPSYTPDPQAPSGWVEQPAITQALAPPPQALATDMATSVAPHQYAPLEQSFSRRLQHAMLQRMLMLATMANPSPGKFSAVFDTEFMFESRDSIIYRLTEQMQSLARGGRPGGDNAMSHGVRFDKGIQMTYPSSDGVFLDTEEVENYLGQRGVRIPGSADFIDVELSPHDFGGGPAAEGGNTSMFGDGSMGRGSGAGASTGTMNAFLYPGATNVPVGSSSSWTSSQSPGRLKVTLNVGLLVEQMVNKAVFLGKTPGIRPSDVDISVKVATGLYQH</sequence>
<evidence type="ECO:0000256" key="2">
    <source>
        <dbReference type="SAM" id="MobiDB-lite"/>
    </source>
</evidence>
<keyword evidence="4" id="KW-1185">Reference proteome</keyword>
<dbReference type="GO" id="GO:0003700">
    <property type="term" value="F:DNA-binding transcription factor activity"/>
    <property type="evidence" value="ECO:0007669"/>
    <property type="project" value="InterPro"/>
</dbReference>
<comment type="caution">
    <text evidence="3">The sequence shown here is derived from an EMBL/GenBank/DDBJ whole genome shotgun (WGS) entry which is preliminary data.</text>
</comment>
<dbReference type="EMBL" id="JAANYQ010000010">
    <property type="protein sequence ID" value="KAF4122084.1"/>
    <property type="molecule type" value="Genomic_DNA"/>
</dbReference>
<evidence type="ECO:0008006" key="5">
    <source>
        <dbReference type="Google" id="ProtNLM"/>
    </source>
</evidence>
<evidence type="ECO:0000256" key="1">
    <source>
        <dbReference type="SAM" id="Coils"/>
    </source>
</evidence>
<accession>A0A9P4YW25</accession>
<dbReference type="GeneID" id="55973900"/>
<organism evidence="3 4">
    <name type="scientific">Geosmithia morbida</name>
    <dbReference type="NCBI Taxonomy" id="1094350"/>
    <lineage>
        <taxon>Eukaryota</taxon>
        <taxon>Fungi</taxon>
        <taxon>Dikarya</taxon>
        <taxon>Ascomycota</taxon>
        <taxon>Pezizomycotina</taxon>
        <taxon>Sordariomycetes</taxon>
        <taxon>Hypocreomycetidae</taxon>
        <taxon>Hypocreales</taxon>
        <taxon>Bionectriaceae</taxon>
        <taxon>Geosmithia</taxon>
    </lineage>
</organism>
<dbReference type="Gene3D" id="1.20.5.170">
    <property type="match status" value="1"/>
</dbReference>
<dbReference type="PANTHER" id="PTHR40618">
    <property type="entry name" value="B-ZIP TRANSCRIPTION FACTOR (EUROFUNG)-RELATED"/>
    <property type="match status" value="1"/>
</dbReference>
<evidence type="ECO:0000313" key="4">
    <source>
        <dbReference type="Proteomes" id="UP000749293"/>
    </source>
</evidence>
<dbReference type="AlphaFoldDB" id="A0A9P4YW25"/>
<dbReference type="SUPFAM" id="SSF57959">
    <property type="entry name" value="Leucine zipper domain"/>
    <property type="match status" value="1"/>
</dbReference>